<dbReference type="AlphaFoldDB" id="A0A8U0A6N7"/>
<dbReference type="GeneID" id="71929171"/>
<organism evidence="1 2">
    <name type="scientific">Halocatena salina</name>
    <dbReference type="NCBI Taxonomy" id="2934340"/>
    <lineage>
        <taxon>Archaea</taxon>
        <taxon>Methanobacteriati</taxon>
        <taxon>Methanobacteriota</taxon>
        <taxon>Stenosarchaea group</taxon>
        <taxon>Halobacteria</taxon>
        <taxon>Halobacteriales</taxon>
        <taxon>Natronomonadaceae</taxon>
        <taxon>Halocatena</taxon>
    </lineage>
</organism>
<evidence type="ECO:0000313" key="1">
    <source>
        <dbReference type="EMBL" id="UPM44529.1"/>
    </source>
</evidence>
<name>A0A8U0A6N7_9EURY</name>
<dbReference type="RefSeq" id="WP_247995183.1">
    <property type="nucleotide sequence ID" value="NZ_CP096020.1"/>
</dbReference>
<dbReference type="KEGG" id="haad:MW046_13950"/>
<dbReference type="EMBL" id="CP096020">
    <property type="protein sequence ID" value="UPM44529.1"/>
    <property type="molecule type" value="Genomic_DNA"/>
</dbReference>
<geneLocation type="plasmid" evidence="1 2">
    <name>unnamed1</name>
</geneLocation>
<reference evidence="1" key="1">
    <citation type="submission" date="2022-04" db="EMBL/GenBank/DDBJ databases">
        <title>Halocatena sp. nov., isolated from a salt lake.</title>
        <authorList>
            <person name="Cui H.-L."/>
        </authorList>
    </citation>
    <scope>NUCLEOTIDE SEQUENCE</scope>
    <source>
        <strain evidence="1">AD-1</strain>
        <plasmid evidence="1">unnamed1</plasmid>
    </source>
</reference>
<dbReference type="Proteomes" id="UP000831768">
    <property type="component" value="Plasmid unnamed1"/>
</dbReference>
<proteinExistence type="predicted"/>
<sequence>MSYDVVQALAPHCVGSDIVKVTGRDGGQAAVLGSKLFQAFVSDHATERN</sequence>
<gene>
    <name evidence="1" type="ORF">MW046_13950</name>
</gene>
<keyword evidence="2" id="KW-1185">Reference proteome</keyword>
<protein>
    <submittedName>
        <fullName evidence="1">Uncharacterized protein</fullName>
    </submittedName>
</protein>
<evidence type="ECO:0000313" key="2">
    <source>
        <dbReference type="Proteomes" id="UP000831768"/>
    </source>
</evidence>
<accession>A0A8U0A6N7</accession>
<keyword evidence="1" id="KW-0614">Plasmid</keyword>